<dbReference type="EMBL" id="SIRE01000012">
    <property type="protein sequence ID" value="TBL77273.1"/>
    <property type="molecule type" value="Genomic_DNA"/>
</dbReference>
<dbReference type="PANTHER" id="PTHR36174">
    <property type="entry name" value="LIPID II:GLYCINE GLYCYLTRANSFERASE"/>
    <property type="match status" value="1"/>
</dbReference>
<organism evidence="2 3">
    <name type="scientific">Paenibacillus thalictri</name>
    <dbReference type="NCBI Taxonomy" id="2527873"/>
    <lineage>
        <taxon>Bacteria</taxon>
        <taxon>Bacillati</taxon>
        <taxon>Bacillota</taxon>
        <taxon>Bacilli</taxon>
        <taxon>Bacillales</taxon>
        <taxon>Paenibacillaceae</taxon>
        <taxon>Paenibacillus</taxon>
    </lineage>
</organism>
<dbReference type="InterPro" id="IPR038740">
    <property type="entry name" value="BioF2-like_GNAT_dom"/>
</dbReference>
<comment type="caution">
    <text evidence="2">The sequence shown here is derived from an EMBL/GenBank/DDBJ whole genome shotgun (WGS) entry which is preliminary data.</text>
</comment>
<dbReference type="Pfam" id="PF13480">
    <property type="entry name" value="Acetyltransf_6"/>
    <property type="match status" value="1"/>
</dbReference>
<dbReference type="Gene3D" id="3.40.630.30">
    <property type="match status" value="1"/>
</dbReference>
<keyword evidence="3" id="KW-1185">Reference proteome</keyword>
<dbReference type="SUPFAM" id="SSF55729">
    <property type="entry name" value="Acyl-CoA N-acyltransferases (Nat)"/>
    <property type="match status" value="1"/>
</dbReference>
<protein>
    <submittedName>
        <fullName evidence="2">GNAT family N-acetyltransferase</fullName>
    </submittedName>
</protein>
<dbReference type="OrthoDB" id="9773932at2"/>
<dbReference type="GO" id="GO:0016740">
    <property type="term" value="F:transferase activity"/>
    <property type="evidence" value="ECO:0007669"/>
    <property type="project" value="UniProtKB-KW"/>
</dbReference>
<evidence type="ECO:0000259" key="1">
    <source>
        <dbReference type="Pfam" id="PF13480"/>
    </source>
</evidence>
<dbReference type="InterPro" id="IPR050644">
    <property type="entry name" value="PG_Glycine_Bridge_Synth"/>
</dbReference>
<evidence type="ECO:0000313" key="3">
    <source>
        <dbReference type="Proteomes" id="UP000293142"/>
    </source>
</evidence>
<name>A0A4V2J412_9BACL</name>
<dbReference type="InterPro" id="IPR016181">
    <property type="entry name" value="Acyl_CoA_acyltransferase"/>
</dbReference>
<dbReference type="PANTHER" id="PTHR36174:SF1">
    <property type="entry name" value="LIPID II:GLYCINE GLYCYLTRANSFERASE"/>
    <property type="match status" value="1"/>
</dbReference>
<reference evidence="2 3" key="1">
    <citation type="submission" date="2019-02" db="EMBL/GenBank/DDBJ databases">
        <title>Paenibacillus sp. nov., isolated from surface-sterilized tissue of Thalictrum simplex L.</title>
        <authorList>
            <person name="Tuo L."/>
        </authorList>
    </citation>
    <scope>NUCLEOTIDE SEQUENCE [LARGE SCALE GENOMIC DNA]</scope>
    <source>
        <strain evidence="2 3">N2SHLJ1</strain>
    </source>
</reference>
<keyword evidence="2" id="KW-0808">Transferase</keyword>
<evidence type="ECO:0000313" key="2">
    <source>
        <dbReference type="EMBL" id="TBL77273.1"/>
    </source>
</evidence>
<gene>
    <name evidence="2" type="ORF">EYB31_17465</name>
</gene>
<feature type="domain" description="BioF2-like acetyltransferase" evidence="1">
    <location>
        <begin position="186"/>
        <end position="309"/>
    </location>
</feature>
<accession>A0A4V2J412</accession>
<sequence>MGWLRFYYDRRIFLVERITMMFSCVAYTEAMRDEWDRFASSKGTIFHTTAFRQVLLSSFGYKCLYHAVLDKQGRICAILPLVAGRNLGLKKAGVSLPFVNYTDICASGEEAFQYAVEVVAGIRERHRLSYVELRLKEQHIDNGNWSANLHNHTFVLPLEEDEEKVLALSSSSNRNHVRKVYKNNWFDVSYDKSQLERFYRVYVIRMKQLGSPAPDIRFFQSFFDHLPEHSHLLTVLDRENGDVVGGMLLLTSPGDSTLYYPYGANLPQYNHKYLNNFMYWEAVRFGIGNGLKQLDLGRSQTGSGTYKYKQQWGAKPQQLRYVTYTGGTQGAGAPDKTNLSLFVELWKVTPGFITRAVGKRLIPYIMP</sequence>
<dbReference type="Proteomes" id="UP000293142">
    <property type="component" value="Unassembled WGS sequence"/>
</dbReference>
<proteinExistence type="predicted"/>
<dbReference type="AlphaFoldDB" id="A0A4V2J412"/>